<feature type="transmembrane region" description="Helical" evidence="1">
    <location>
        <begin position="422"/>
        <end position="448"/>
    </location>
</feature>
<dbReference type="InterPro" id="IPR025509">
    <property type="entry name" value="DUF4396"/>
</dbReference>
<accession>A0A2R3Z8N9</accession>
<evidence type="ECO:0000313" key="3">
    <source>
        <dbReference type="EMBL" id="AVR46572.1"/>
    </source>
</evidence>
<keyword evidence="1" id="KW-0812">Transmembrane</keyword>
<feature type="transmembrane region" description="Helical" evidence="1">
    <location>
        <begin position="6"/>
        <end position="24"/>
    </location>
</feature>
<organism evidence="3 4">
    <name type="scientific">Christiangramia fulva</name>
    <dbReference type="NCBI Taxonomy" id="2126553"/>
    <lineage>
        <taxon>Bacteria</taxon>
        <taxon>Pseudomonadati</taxon>
        <taxon>Bacteroidota</taxon>
        <taxon>Flavobacteriia</taxon>
        <taxon>Flavobacteriales</taxon>
        <taxon>Flavobacteriaceae</taxon>
        <taxon>Christiangramia</taxon>
    </lineage>
</organism>
<gene>
    <name evidence="3" type="ORF">C7S20_15590</name>
</gene>
<dbReference type="Proteomes" id="UP000241507">
    <property type="component" value="Chromosome"/>
</dbReference>
<dbReference type="OrthoDB" id="510720at2"/>
<feature type="transmembrane region" description="Helical" evidence="1">
    <location>
        <begin position="469"/>
        <end position="493"/>
    </location>
</feature>
<feature type="domain" description="DUF4396" evidence="2">
    <location>
        <begin position="406"/>
        <end position="535"/>
    </location>
</feature>
<keyword evidence="1" id="KW-1133">Transmembrane helix</keyword>
<dbReference type="AlphaFoldDB" id="A0A2R3Z8N9"/>
<feature type="transmembrane region" description="Helical" evidence="1">
    <location>
        <begin position="384"/>
        <end position="410"/>
    </location>
</feature>
<dbReference type="RefSeq" id="WP_107013345.1">
    <property type="nucleotide sequence ID" value="NZ_CP028136.1"/>
</dbReference>
<keyword evidence="4" id="KW-1185">Reference proteome</keyword>
<dbReference type="Pfam" id="PF14342">
    <property type="entry name" value="DUF4396"/>
    <property type="match status" value="1"/>
</dbReference>
<evidence type="ECO:0000313" key="4">
    <source>
        <dbReference type="Proteomes" id="UP000241507"/>
    </source>
</evidence>
<name>A0A2R3Z8N9_9FLAO</name>
<feature type="transmembrane region" description="Helical" evidence="1">
    <location>
        <begin position="505"/>
        <end position="529"/>
    </location>
</feature>
<feature type="transmembrane region" description="Helical" evidence="1">
    <location>
        <begin position="307"/>
        <end position="328"/>
    </location>
</feature>
<evidence type="ECO:0000256" key="1">
    <source>
        <dbReference type="SAM" id="Phobius"/>
    </source>
</evidence>
<evidence type="ECO:0000259" key="2">
    <source>
        <dbReference type="Pfam" id="PF14342"/>
    </source>
</evidence>
<proteinExistence type="predicted"/>
<sequence length="539" mass="60377">MKWTYPVVAFIVVFVLGFGLTNLIKEELEVSPWSESGAEEGRLMAHTKNVTRLVNAGAADLHAYLKTAIPYEEAKTAEMSPSEKNWQTFFSQSLQVDPEAKNVIIVPGGGKEALEWALPALYYAYFNGSPVLFYENGQLSGSKEHLENKKAFVIGSTDIIPELDDFAEAERVTASSPQQLALKLAEYRDEEAEFGWGREVDRDNGYFHYVLTTPDDALLGLAALSYARSNNATLLYAEEDGGISGELDRYAFAQRSDWFVTPSEGPFRHFWIVSNRISYAAQGRMDFAVEKAEYASMGPVALGDMEALLVILVIWGIASALFVWIHSMYTLPMVKMPIKISWALASLLLPILGPVLYINSYRRPAKEVEKGDWRWIRSHNQQSATATAMGFGYGANLMIVVGFILVWFGFPLFFGEGMEGPFFWLGAGMPIMMIAMYVFAVLIAWALVQYPMKKSMMPGMSNKQVSKMAFITTALSMLAVSLGMMTTSWFMLMNKIPMMPKEDDVLWFASMWLASFVGFLIAWPINWLLIKKQLKPGNV</sequence>
<dbReference type="KEGG" id="grs:C7S20_15590"/>
<reference evidence="4" key="1">
    <citation type="submission" date="2018-03" db="EMBL/GenBank/DDBJ databases">
        <title>Gramella fulva sp. nov., isolated from a dry surface of tidal flat.</title>
        <authorList>
            <person name="Hwang S.H."/>
            <person name="Hwang W.M."/>
            <person name="Kang K."/>
            <person name="Ahn T.-Y."/>
        </authorList>
    </citation>
    <scope>NUCLEOTIDE SEQUENCE [LARGE SCALE GENOMIC DNA]</scope>
    <source>
        <strain evidence="4">SH35</strain>
    </source>
</reference>
<protein>
    <recommendedName>
        <fullName evidence="2">DUF4396 domain-containing protein</fullName>
    </recommendedName>
</protein>
<keyword evidence="1" id="KW-0472">Membrane</keyword>
<dbReference type="EMBL" id="CP028136">
    <property type="protein sequence ID" value="AVR46572.1"/>
    <property type="molecule type" value="Genomic_DNA"/>
</dbReference>
<feature type="transmembrane region" description="Helical" evidence="1">
    <location>
        <begin position="340"/>
        <end position="358"/>
    </location>
</feature>